<evidence type="ECO:0000256" key="1">
    <source>
        <dbReference type="SAM" id="MobiDB-lite"/>
    </source>
</evidence>
<dbReference type="CDD" id="cd00093">
    <property type="entry name" value="HTH_XRE"/>
    <property type="match status" value="1"/>
</dbReference>
<dbReference type="SMART" id="SM00530">
    <property type="entry name" value="HTH_XRE"/>
    <property type="match status" value="1"/>
</dbReference>
<gene>
    <name evidence="3" type="ORF">FB466_1007</name>
</gene>
<keyword evidence="4" id="KW-1185">Reference proteome</keyword>
<evidence type="ECO:0000259" key="2">
    <source>
        <dbReference type="PROSITE" id="PS50943"/>
    </source>
</evidence>
<dbReference type="PROSITE" id="PS50943">
    <property type="entry name" value="HTH_CROC1"/>
    <property type="match status" value="1"/>
</dbReference>
<proteinExistence type="predicted"/>
<comment type="caution">
    <text evidence="3">The sequence shown here is derived from an EMBL/GenBank/DDBJ whole genome shotgun (WGS) entry which is preliminary data.</text>
</comment>
<dbReference type="GO" id="GO:0003677">
    <property type="term" value="F:DNA binding"/>
    <property type="evidence" value="ECO:0007669"/>
    <property type="project" value="InterPro"/>
</dbReference>
<accession>A0A543I6H7</accession>
<name>A0A543I6H7_9MICO</name>
<dbReference type="Proteomes" id="UP000318331">
    <property type="component" value="Unassembled WGS sequence"/>
</dbReference>
<dbReference type="EMBL" id="VFPN01000001">
    <property type="protein sequence ID" value="TQM66177.1"/>
    <property type="molecule type" value="Genomic_DNA"/>
</dbReference>
<organism evidence="3 4">
    <name type="scientific">Klugiella xanthotipulae</name>
    <dbReference type="NCBI Taxonomy" id="244735"/>
    <lineage>
        <taxon>Bacteria</taxon>
        <taxon>Bacillati</taxon>
        <taxon>Actinomycetota</taxon>
        <taxon>Actinomycetes</taxon>
        <taxon>Micrococcales</taxon>
        <taxon>Microbacteriaceae</taxon>
        <taxon>Klugiella</taxon>
    </lineage>
</organism>
<dbReference type="Pfam" id="PF01381">
    <property type="entry name" value="HTH_3"/>
    <property type="match status" value="1"/>
</dbReference>
<evidence type="ECO:0000313" key="3">
    <source>
        <dbReference type="EMBL" id="TQM66177.1"/>
    </source>
</evidence>
<dbReference type="Gene3D" id="1.10.260.40">
    <property type="entry name" value="lambda repressor-like DNA-binding domains"/>
    <property type="match status" value="1"/>
</dbReference>
<dbReference type="InterPro" id="IPR010982">
    <property type="entry name" value="Lambda_DNA-bd_dom_sf"/>
</dbReference>
<reference evidence="3 4" key="1">
    <citation type="submission" date="2019-06" db="EMBL/GenBank/DDBJ databases">
        <title>Sequencing the genomes of 1000 actinobacteria strains.</title>
        <authorList>
            <person name="Klenk H.-P."/>
        </authorList>
    </citation>
    <scope>NUCLEOTIDE SEQUENCE [LARGE SCALE GENOMIC DNA]</scope>
    <source>
        <strain evidence="3 4">DSM 18031</strain>
    </source>
</reference>
<protein>
    <submittedName>
        <fullName evidence="3">Helix-turn-helix protein</fullName>
    </submittedName>
</protein>
<sequence>MSLFPSENPAIYAEEAAMVDAGEVIASALEASGLSKSELAAKLNVSKSEITARLEGERNITVRKLAATLHAMGFSLGLNATEPMPDPHRQAYMSWTS</sequence>
<dbReference type="SUPFAM" id="SSF47413">
    <property type="entry name" value="lambda repressor-like DNA-binding domains"/>
    <property type="match status" value="1"/>
</dbReference>
<feature type="region of interest" description="Disordered" evidence="1">
    <location>
        <begin position="78"/>
        <end position="97"/>
    </location>
</feature>
<dbReference type="AlphaFoldDB" id="A0A543I6H7"/>
<evidence type="ECO:0000313" key="4">
    <source>
        <dbReference type="Proteomes" id="UP000318331"/>
    </source>
</evidence>
<feature type="domain" description="HTH cro/C1-type" evidence="2">
    <location>
        <begin position="25"/>
        <end position="79"/>
    </location>
</feature>
<dbReference type="InterPro" id="IPR001387">
    <property type="entry name" value="Cro/C1-type_HTH"/>
</dbReference>